<feature type="transmembrane region" description="Helical" evidence="5">
    <location>
        <begin position="82"/>
        <end position="99"/>
    </location>
</feature>
<dbReference type="PANTHER" id="PTHR37422">
    <property type="entry name" value="TEICHURONIC ACID BIOSYNTHESIS PROTEIN TUAE"/>
    <property type="match status" value="1"/>
</dbReference>
<comment type="caution">
    <text evidence="7">The sequence shown here is derived from an EMBL/GenBank/DDBJ whole genome shotgun (WGS) entry which is preliminary data.</text>
</comment>
<evidence type="ECO:0000256" key="1">
    <source>
        <dbReference type="ARBA" id="ARBA00004141"/>
    </source>
</evidence>
<evidence type="ECO:0000313" key="7">
    <source>
        <dbReference type="EMBL" id="NNH86645.1"/>
    </source>
</evidence>
<comment type="subcellular location">
    <subcellularLocation>
        <location evidence="1">Membrane</location>
        <topology evidence="1">Multi-pass membrane protein</topology>
    </subcellularLocation>
</comment>
<reference evidence="7 8" key="1">
    <citation type="submission" date="2020-04" db="EMBL/GenBank/DDBJ databases">
        <title>Acinetobacter Taxon 24.</title>
        <authorList>
            <person name="Nemec A."/>
            <person name="Radolfova-Krizova L."/>
            <person name="Higgins P.G."/>
            <person name="Spanelova P."/>
        </authorList>
    </citation>
    <scope>NUCLEOTIDE SEQUENCE [LARGE SCALE GENOMIC DNA]</scope>
    <source>
        <strain evidence="7 8">ANC 4279</strain>
    </source>
</reference>
<dbReference type="EMBL" id="JABERG010000002">
    <property type="protein sequence ID" value="NNH86645.1"/>
    <property type="molecule type" value="Genomic_DNA"/>
</dbReference>
<sequence length="392" mass="46133">MSKYKSILLVIFYFLLFVSMGFKNDLNDLRNSLYFSTLEYPIYVEFLKKNSLYVFILSILIGFILVLDLYLNNLKIIYNKYAFLFFFLLIFFIFRSFYVDYEFGLKLVQSFFIYLSIFLIISKIIYAYGISDNNKIFLLSINFFSIFYSVICFVSYLSGYGFVEGNIRYFGVTIHPNYMGVNLAICSFILLFNMVVLNFKYNFLFLLFALYLLLLTGSRNSLVLFSISLVLLCLYNKNYWIKFFSVIFISVFSFYLYLIKDSDQFDRGIGGQNTRAEAWYNMIEMIEKNPLLGFGYFQGDSENSYMRVAIAFGLPVALLFVFLLITLVFYYNKQKKLDKSNYSLLGFCLLFGILSSAFFEGFLMDIWSLPKVFLLILIFLAVNRVNSQIRYN</sequence>
<organism evidence="7 8">
    <name type="scientific">Acinetobacter terrae</name>
    <dbReference type="NCBI Taxonomy" id="2731247"/>
    <lineage>
        <taxon>Bacteria</taxon>
        <taxon>Pseudomonadati</taxon>
        <taxon>Pseudomonadota</taxon>
        <taxon>Gammaproteobacteria</taxon>
        <taxon>Moraxellales</taxon>
        <taxon>Moraxellaceae</taxon>
        <taxon>Acinetobacter</taxon>
        <taxon>Acinetobacter Taxon 24</taxon>
    </lineage>
</organism>
<evidence type="ECO:0000259" key="6">
    <source>
        <dbReference type="Pfam" id="PF04932"/>
    </source>
</evidence>
<name>A0ABX1V1A6_9GAMM</name>
<dbReference type="InterPro" id="IPR007016">
    <property type="entry name" value="O-antigen_ligase-rel_domated"/>
</dbReference>
<evidence type="ECO:0000256" key="5">
    <source>
        <dbReference type="SAM" id="Phobius"/>
    </source>
</evidence>
<evidence type="ECO:0000256" key="3">
    <source>
        <dbReference type="ARBA" id="ARBA00022989"/>
    </source>
</evidence>
<dbReference type="Pfam" id="PF04932">
    <property type="entry name" value="Wzy_C"/>
    <property type="match status" value="1"/>
</dbReference>
<evidence type="ECO:0000256" key="2">
    <source>
        <dbReference type="ARBA" id="ARBA00022692"/>
    </source>
</evidence>
<feature type="transmembrane region" description="Helical" evidence="5">
    <location>
        <begin position="369"/>
        <end position="386"/>
    </location>
</feature>
<feature type="transmembrane region" description="Helical" evidence="5">
    <location>
        <begin position="239"/>
        <end position="258"/>
    </location>
</feature>
<proteinExistence type="predicted"/>
<keyword evidence="8" id="KW-1185">Reference proteome</keyword>
<dbReference type="Proteomes" id="UP000546536">
    <property type="component" value="Unassembled WGS sequence"/>
</dbReference>
<evidence type="ECO:0000256" key="4">
    <source>
        <dbReference type="ARBA" id="ARBA00023136"/>
    </source>
</evidence>
<keyword evidence="2 5" id="KW-0812">Transmembrane</keyword>
<protein>
    <recommendedName>
        <fullName evidence="6">O-antigen ligase-related domain-containing protein</fullName>
    </recommendedName>
</protein>
<accession>A0ABX1V1A6</accession>
<feature type="transmembrane region" description="Helical" evidence="5">
    <location>
        <begin position="111"/>
        <end position="129"/>
    </location>
</feature>
<feature type="domain" description="O-antigen ligase-related" evidence="6">
    <location>
        <begin position="205"/>
        <end position="314"/>
    </location>
</feature>
<dbReference type="RefSeq" id="WP_171543709.1">
    <property type="nucleotide sequence ID" value="NZ_JABERG010000002.1"/>
</dbReference>
<feature type="transmembrane region" description="Helical" evidence="5">
    <location>
        <begin position="178"/>
        <end position="196"/>
    </location>
</feature>
<dbReference type="InterPro" id="IPR051533">
    <property type="entry name" value="WaaL-like"/>
</dbReference>
<evidence type="ECO:0000313" key="8">
    <source>
        <dbReference type="Proteomes" id="UP000546536"/>
    </source>
</evidence>
<feature type="transmembrane region" description="Helical" evidence="5">
    <location>
        <begin position="136"/>
        <end position="158"/>
    </location>
</feature>
<feature type="transmembrane region" description="Helical" evidence="5">
    <location>
        <begin position="309"/>
        <end position="330"/>
    </location>
</feature>
<feature type="transmembrane region" description="Helical" evidence="5">
    <location>
        <begin position="203"/>
        <end position="227"/>
    </location>
</feature>
<keyword evidence="4 5" id="KW-0472">Membrane</keyword>
<feature type="transmembrane region" description="Helical" evidence="5">
    <location>
        <begin position="342"/>
        <end position="363"/>
    </location>
</feature>
<gene>
    <name evidence="7" type="ORF">HLH13_02735</name>
</gene>
<feature type="transmembrane region" description="Helical" evidence="5">
    <location>
        <begin position="52"/>
        <end position="70"/>
    </location>
</feature>
<keyword evidence="3 5" id="KW-1133">Transmembrane helix</keyword>
<dbReference type="PANTHER" id="PTHR37422:SF17">
    <property type="entry name" value="O-ANTIGEN LIGASE"/>
    <property type="match status" value="1"/>
</dbReference>
<feature type="transmembrane region" description="Helical" evidence="5">
    <location>
        <begin position="278"/>
        <end position="297"/>
    </location>
</feature>